<dbReference type="AlphaFoldDB" id="A0A387FZV2"/>
<gene>
    <name evidence="1" type="ORF">CCGE525_36220</name>
</gene>
<name>A0A387FZV2_9HYPH</name>
<evidence type="ECO:0000313" key="2">
    <source>
        <dbReference type="Proteomes" id="UP000282195"/>
    </source>
</evidence>
<keyword evidence="1" id="KW-0614">Plasmid</keyword>
<keyword evidence="2" id="KW-1185">Reference proteome</keyword>
<geneLocation type="plasmid" evidence="2">
    <name>prccge525b</name>
</geneLocation>
<organism evidence="1 2">
    <name type="scientific">Rhizobium jaguaris</name>
    <dbReference type="NCBI Taxonomy" id="1312183"/>
    <lineage>
        <taxon>Bacteria</taxon>
        <taxon>Pseudomonadati</taxon>
        <taxon>Pseudomonadota</taxon>
        <taxon>Alphaproteobacteria</taxon>
        <taxon>Hyphomicrobiales</taxon>
        <taxon>Rhizobiaceae</taxon>
        <taxon>Rhizobium/Agrobacterium group</taxon>
        <taxon>Rhizobium</taxon>
    </lineage>
</organism>
<sequence>MAVPKEQTGCSSASTSRLNLADPRFVADIVAIEIIISLFPEYALVADANLNPVNAVEISIGSSRLGHLLSWLGLSEQFRAFR</sequence>
<dbReference type="Proteomes" id="UP000282195">
    <property type="component" value="Plasmid pRCCGE525b"/>
</dbReference>
<proteinExistence type="predicted"/>
<dbReference type="KEGG" id="rjg:CCGE525_36220"/>
<reference evidence="1 2" key="1">
    <citation type="submission" date="2018-10" db="EMBL/GenBank/DDBJ databases">
        <title>Rhizobium etli, R. leguminosarum and a new Rhizobium genospecies from Phaseolus dumosus.</title>
        <authorList>
            <person name="Ramirez-Puebla S.T."/>
            <person name="Rogel-Hernandez M.A."/>
            <person name="Guerrero G."/>
            <person name="Ormeno-Orrillo E."/>
            <person name="Martinez-Romero J.C."/>
            <person name="Negrete-Yankelevich S."/>
            <person name="Martinez-Romero E."/>
        </authorList>
    </citation>
    <scope>NUCLEOTIDE SEQUENCE [LARGE SCALE GENOMIC DNA]</scope>
    <source>
        <strain evidence="1 2">CCGE525</strain>
        <plasmid evidence="2">prccge525b</plasmid>
    </source>
</reference>
<dbReference type="RefSeq" id="WP_120709086.1">
    <property type="nucleotide sequence ID" value="NZ_CP032696.1"/>
</dbReference>
<protein>
    <submittedName>
        <fullName evidence="1">Uncharacterized protein</fullName>
    </submittedName>
</protein>
<dbReference type="EMBL" id="CP032696">
    <property type="protein sequence ID" value="AYG64189.1"/>
    <property type="molecule type" value="Genomic_DNA"/>
</dbReference>
<evidence type="ECO:0000313" key="1">
    <source>
        <dbReference type="EMBL" id="AYG64189.1"/>
    </source>
</evidence>
<accession>A0A387FZV2</accession>